<evidence type="ECO:0000256" key="3">
    <source>
        <dbReference type="ARBA" id="ARBA00022801"/>
    </source>
</evidence>
<keyword evidence="6" id="KW-1185">Reference proteome</keyword>
<evidence type="ECO:0000259" key="4">
    <source>
        <dbReference type="PROSITE" id="PS51858"/>
    </source>
</evidence>
<dbReference type="PANTHER" id="PTHR12378:SF7">
    <property type="entry name" value="DESUMOYLATING ISOPEPTIDASE 1"/>
    <property type="match status" value="1"/>
</dbReference>
<gene>
    <name evidence="5" type="ORF">NA57DRAFT_29791</name>
</gene>
<dbReference type="Pfam" id="PF05903">
    <property type="entry name" value="Peptidase_C97"/>
    <property type="match status" value="1"/>
</dbReference>
<dbReference type="AlphaFoldDB" id="A0A9P4MAG1"/>
<dbReference type="PROSITE" id="PS51858">
    <property type="entry name" value="PPPDE"/>
    <property type="match status" value="1"/>
</dbReference>
<keyword evidence="2" id="KW-0645">Protease</keyword>
<dbReference type="SMART" id="SM01179">
    <property type="entry name" value="DUF862"/>
    <property type="match status" value="1"/>
</dbReference>
<reference evidence="5" key="1">
    <citation type="journal article" date="2020" name="Stud. Mycol.">
        <title>101 Dothideomycetes genomes: a test case for predicting lifestyles and emergence of pathogens.</title>
        <authorList>
            <person name="Haridas S."/>
            <person name="Albert R."/>
            <person name="Binder M."/>
            <person name="Bloem J."/>
            <person name="Labutti K."/>
            <person name="Salamov A."/>
            <person name="Andreopoulos B."/>
            <person name="Baker S."/>
            <person name="Barry K."/>
            <person name="Bills G."/>
            <person name="Bluhm B."/>
            <person name="Cannon C."/>
            <person name="Castanera R."/>
            <person name="Culley D."/>
            <person name="Daum C."/>
            <person name="Ezra D."/>
            <person name="Gonzalez J."/>
            <person name="Henrissat B."/>
            <person name="Kuo A."/>
            <person name="Liang C."/>
            <person name="Lipzen A."/>
            <person name="Lutzoni F."/>
            <person name="Magnuson J."/>
            <person name="Mondo S."/>
            <person name="Nolan M."/>
            <person name="Ohm R."/>
            <person name="Pangilinan J."/>
            <person name="Park H.-J."/>
            <person name="Ramirez L."/>
            <person name="Alfaro M."/>
            <person name="Sun H."/>
            <person name="Tritt A."/>
            <person name="Yoshinaga Y."/>
            <person name="Zwiers L.-H."/>
            <person name="Turgeon B."/>
            <person name="Goodwin S."/>
            <person name="Spatafora J."/>
            <person name="Crous P."/>
            <person name="Grigoriev I."/>
        </authorList>
    </citation>
    <scope>NUCLEOTIDE SEQUENCE</scope>
    <source>
        <strain evidence="5">CBS 133067</strain>
    </source>
</reference>
<organism evidence="5 6">
    <name type="scientific">Rhizodiscina lignyota</name>
    <dbReference type="NCBI Taxonomy" id="1504668"/>
    <lineage>
        <taxon>Eukaryota</taxon>
        <taxon>Fungi</taxon>
        <taxon>Dikarya</taxon>
        <taxon>Ascomycota</taxon>
        <taxon>Pezizomycotina</taxon>
        <taxon>Dothideomycetes</taxon>
        <taxon>Pleosporomycetidae</taxon>
        <taxon>Aulographales</taxon>
        <taxon>Rhizodiscinaceae</taxon>
        <taxon>Rhizodiscina</taxon>
    </lineage>
</organism>
<evidence type="ECO:0000313" key="5">
    <source>
        <dbReference type="EMBL" id="KAF2103933.1"/>
    </source>
</evidence>
<dbReference type="InterPro" id="IPR042266">
    <property type="entry name" value="PPPDE_sf"/>
</dbReference>
<evidence type="ECO:0000313" key="6">
    <source>
        <dbReference type="Proteomes" id="UP000799772"/>
    </source>
</evidence>
<comment type="similarity">
    <text evidence="1">Belongs to the DeSI family.</text>
</comment>
<dbReference type="GO" id="GO:0070646">
    <property type="term" value="P:protein modification by small protein removal"/>
    <property type="evidence" value="ECO:0007669"/>
    <property type="project" value="TreeGrafter"/>
</dbReference>
<dbReference type="Proteomes" id="UP000799772">
    <property type="component" value="Unassembled WGS sequence"/>
</dbReference>
<dbReference type="OrthoDB" id="21221at2759"/>
<keyword evidence="3" id="KW-0378">Hydrolase</keyword>
<dbReference type="PANTHER" id="PTHR12378">
    <property type="entry name" value="DESUMOYLATING ISOPEPTIDASE"/>
    <property type="match status" value="1"/>
</dbReference>
<dbReference type="InterPro" id="IPR008580">
    <property type="entry name" value="PPPDE_dom"/>
</dbReference>
<accession>A0A9P4MAG1</accession>
<dbReference type="Gene3D" id="3.90.1720.30">
    <property type="entry name" value="PPPDE domains"/>
    <property type="match status" value="1"/>
</dbReference>
<protein>
    <submittedName>
        <fullName evidence="5">DUF862-domain-containing protein</fullName>
    </submittedName>
</protein>
<evidence type="ECO:0000256" key="1">
    <source>
        <dbReference type="ARBA" id="ARBA00008140"/>
    </source>
</evidence>
<proteinExistence type="inferred from homology"/>
<name>A0A9P4MAG1_9PEZI</name>
<feature type="domain" description="PPPDE" evidence="4">
    <location>
        <begin position="1"/>
        <end position="132"/>
    </location>
</feature>
<evidence type="ECO:0000256" key="2">
    <source>
        <dbReference type="ARBA" id="ARBA00022670"/>
    </source>
</evidence>
<feature type="non-terminal residue" evidence="5">
    <location>
        <position position="132"/>
    </location>
</feature>
<dbReference type="GO" id="GO:0008233">
    <property type="term" value="F:peptidase activity"/>
    <property type="evidence" value="ECO:0007669"/>
    <property type="project" value="UniProtKB-KW"/>
</dbReference>
<comment type="caution">
    <text evidence="5">The sequence shown here is derived from an EMBL/GenBank/DDBJ whole genome shotgun (WGS) entry which is preliminary data.</text>
</comment>
<dbReference type="EMBL" id="ML978121">
    <property type="protein sequence ID" value="KAF2103933.1"/>
    <property type="molecule type" value="Genomic_DNA"/>
</dbReference>
<dbReference type="GO" id="GO:0006508">
    <property type="term" value="P:proteolysis"/>
    <property type="evidence" value="ECO:0007669"/>
    <property type="project" value="UniProtKB-KW"/>
</dbReference>
<sequence>MEVQLYVYDLSQGLARAFSQQFLGTQIDAVYHTSVVFGDAEYFFGAGIQTSYPGATHHGQPMEIIPLGKTEIPMEIVLEYLESLKAVYSAESYDLFLHNCNNFSHDFAMFLVGQGIPKHITSLPERVLNTPF</sequence>